<dbReference type="RefSeq" id="XP_052162908.1">
    <property type="nucleotide sequence ID" value="XM_052306948.1"/>
</dbReference>
<evidence type="ECO:0000313" key="3">
    <source>
        <dbReference type="Proteomes" id="UP000007306"/>
    </source>
</evidence>
<dbReference type="AlphaFoldDB" id="I1Q8J3"/>
<evidence type="ECO:0000313" key="2">
    <source>
        <dbReference type="EnsemblPlants" id="ORGLA07G0043500.1"/>
    </source>
</evidence>
<name>I1Q8J3_ORYGL</name>
<dbReference type="OMA" id="HMPRIIA"/>
<proteinExistence type="predicted"/>
<gene>
    <name evidence="2" type="primary">LOC127780006</name>
</gene>
<feature type="domain" description="DUF1618" evidence="1">
    <location>
        <begin position="250"/>
        <end position="390"/>
    </location>
</feature>
<reference evidence="2 3" key="2">
    <citation type="submission" date="2018-04" db="EMBL/GenBank/DDBJ databases">
        <title>OglaRS2 (Oryza glaberrima Reference Sequence Version 2).</title>
        <authorList>
            <person name="Zhang J."/>
            <person name="Kudrna D."/>
            <person name="Lee S."/>
            <person name="Talag J."/>
            <person name="Rajasekar S."/>
            <person name="Wing R.A."/>
        </authorList>
    </citation>
    <scope>NUCLEOTIDE SEQUENCE [LARGE SCALE GENOMIC DNA]</scope>
    <source>
        <strain evidence="2 3">cv. IRGC 96717</strain>
    </source>
</reference>
<dbReference type="HOGENOM" id="CLU_008956_6_1_1"/>
<dbReference type="InterPro" id="IPR011676">
    <property type="entry name" value="DUF1618"/>
</dbReference>
<sequence length="511" mass="57933">MALQLRRPPPPQNWIQLQIVEEEEEEEVRTPFWIPPPTHPLPDPDPPYPEWILLHGKAYLHHLTNATTAAASTKDGHRIHVTFWSAPPPSLSYFTVHCPDLNHEKFAHMPRIIATDGNLALIRVTICPMYFSEEAKFNEYFIYDAAKASPPSLEPLPSPSSCREVFPDRRVGLMRRSDGGFFVAALNQNKPYQRLSSSSGKHHLNLHLYDSTNGEWEIKVMDIVDSVASAAFTFASKVINIGGRSGSMGWVDLWKGILIYDMFVGNNVLRYIPLPLPPPWVHRVLLKGCAVAVRDVVAVNGSINYFEMYPHFSHGWIARTSTWKMDSCSSSNWQDRWNFKASELRMDNPLHLKLLHDLQGDEAEDQSPLLNLHAGHPALSLQHDDGDVVYILLRAVCMDEKGCLLVIDMRNKTVREVVDCSGARTGGFRDVYRQSRISKHLYRNKPTPAKVLCVELHKQSSNNPWLTAVTHGRKRSQGEHVMAGHDQCVWKETLDMRGCALVSEIFKRSEA</sequence>
<dbReference type="STRING" id="4538.I1Q8J3"/>
<reference evidence="2" key="1">
    <citation type="submission" date="2015-06" db="UniProtKB">
        <authorList>
            <consortium name="EnsemblPlants"/>
        </authorList>
    </citation>
    <scope>IDENTIFICATION</scope>
</reference>
<dbReference type="Gramene" id="ORGLA07G0043500.1">
    <property type="protein sequence ID" value="ORGLA07G0043500.1"/>
    <property type="gene ID" value="ORGLA07G0043500"/>
</dbReference>
<dbReference type="KEGG" id="ogl:127780006"/>
<organism evidence="2 3">
    <name type="scientific">Oryza glaberrima</name>
    <name type="common">African rice</name>
    <dbReference type="NCBI Taxonomy" id="4538"/>
    <lineage>
        <taxon>Eukaryota</taxon>
        <taxon>Viridiplantae</taxon>
        <taxon>Streptophyta</taxon>
        <taxon>Embryophyta</taxon>
        <taxon>Tracheophyta</taxon>
        <taxon>Spermatophyta</taxon>
        <taxon>Magnoliopsida</taxon>
        <taxon>Liliopsida</taxon>
        <taxon>Poales</taxon>
        <taxon>Poaceae</taxon>
        <taxon>BOP clade</taxon>
        <taxon>Oryzoideae</taxon>
        <taxon>Oryzeae</taxon>
        <taxon>Oryzinae</taxon>
        <taxon>Oryza</taxon>
    </lineage>
</organism>
<dbReference type="EnsemblPlants" id="ORGLA07G0043500.1">
    <property type="protein sequence ID" value="ORGLA07G0043500.1"/>
    <property type="gene ID" value="ORGLA07G0043500"/>
</dbReference>
<dbReference type="PANTHER" id="PTHR33074:SF108">
    <property type="entry name" value="OS02G0492500 PROTEIN"/>
    <property type="match status" value="1"/>
</dbReference>
<dbReference type="eggNOG" id="ENOG502R88B">
    <property type="taxonomic scope" value="Eukaryota"/>
</dbReference>
<dbReference type="Proteomes" id="UP000007306">
    <property type="component" value="Chromosome 7"/>
</dbReference>
<dbReference type="Pfam" id="PF07762">
    <property type="entry name" value="DUF1618"/>
    <property type="match status" value="1"/>
</dbReference>
<protein>
    <recommendedName>
        <fullName evidence="1">DUF1618 domain-containing protein</fullName>
    </recommendedName>
</protein>
<keyword evidence="3" id="KW-1185">Reference proteome</keyword>
<accession>I1Q8J3</accession>
<dbReference type="GeneID" id="127780006"/>
<dbReference type="PANTHER" id="PTHR33074">
    <property type="entry name" value="EXPRESSED PROTEIN-RELATED"/>
    <property type="match status" value="1"/>
</dbReference>
<evidence type="ECO:0000259" key="1">
    <source>
        <dbReference type="Pfam" id="PF07762"/>
    </source>
</evidence>